<evidence type="ECO:0000313" key="5">
    <source>
        <dbReference type="EMBL" id="MFC7221529.1"/>
    </source>
</evidence>
<dbReference type="Pfam" id="PF00550">
    <property type="entry name" value="PP-binding"/>
    <property type="match status" value="1"/>
</dbReference>
<dbReference type="InterPro" id="IPR036736">
    <property type="entry name" value="ACP-like_sf"/>
</dbReference>
<dbReference type="PANTHER" id="PTHR45398">
    <property type="match status" value="1"/>
</dbReference>
<evidence type="ECO:0000256" key="3">
    <source>
        <dbReference type="ARBA" id="ARBA00022553"/>
    </source>
</evidence>
<gene>
    <name evidence="5" type="ORF">ACFQLX_25715</name>
</gene>
<evidence type="ECO:0000313" key="6">
    <source>
        <dbReference type="Proteomes" id="UP001596413"/>
    </source>
</evidence>
<keyword evidence="3" id="KW-0597">Phosphoprotein</keyword>
<dbReference type="Proteomes" id="UP001596413">
    <property type="component" value="Unassembled WGS sequence"/>
</dbReference>
<dbReference type="InterPro" id="IPR009081">
    <property type="entry name" value="PP-bd_ACP"/>
</dbReference>
<dbReference type="RefSeq" id="WP_386418931.1">
    <property type="nucleotide sequence ID" value="NZ_JBHSZO010000094.1"/>
</dbReference>
<comment type="cofactor">
    <cofactor evidence="1">
        <name>pantetheine 4'-phosphate</name>
        <dbReference type="ChEBI" id="CHEBI:47942"/>
    </cofactor>
</comment>
<comment type="caution">
    <text evidence="5">The sequence shown here is derived from an EMBL/GenBank/DDBJ whole genome shotgun (WGS) entry which is preliminary data.</text>
</comment>
<keyword evidence="2" id="KW-0596">Phosphopantetheine</keyword>
<evidence type="ECO:0000256" key="2">
    <source>
        <dbReference type="ARBA" id="ARBA00022450"/>
    </source>
</evidence>
<dbReference type="InterPro" id="IPR001242">
    <property type="entry name" value="Condensation_dom"/>
</dbReference>
<dbReference type="PROSITE" id="PS00012">
    <property type="entry name" value="PHOSPHOPANTETHEINE"/>
    <property type="match status" value="1"/>
</dbReference>
<dbReference type="PROSITE" id="PS50075">
    <property type="entry name" value="CARRIER"/>
    <property type="match status" value="1"/>
</dbReference>
<dbReference type="EMBL" id="JBHSZO010000094">
    <property type="protein sequence ID" value="MFC7221529.1"/>
    <property type="molecule type" value="Genomic_DNA"/>
</dbReference>
<feature type="non-terminal residue" evidence="5">
    <location>
        <position position="208"/>
    </location>
</feature>
<dbReference type="InterPro" id="IPR006162">
    <property type="entry name" value="Ppantetheine_attach_site"/>
</dbReference>
<name>A0ABW2GL98_9ACTN</name>
<dbReference type="Gene3D" id="1.10.1200.10">
    <property type="entry name" value="ACP-like"/>
    <property type="match status" value="1"/>
</dbReference>
<reference evidence="6" key="1">
    <citation type="journal article" date="2019" name="Int. J. Syst. Evol. Microbiol.">
        <title>The Global Catalogue of Microorganisms (GCM) 10K type strain sequencing project: providing services to taxonomists for standard genome sequencing and annotation.</title>
        <authorList>
            <consortium name="The Broad Institute Genomics Platform"/>
            <consortium name="The Broad Institute Genome Sequencing Center for Infectious Disease"/>
            <person name="Wu L."/>
            <person name="Ma J."/>
        </authorList>
    </citation>
    <scope>NUCLEOTIDE SEQUENCE [LARGE SCALE GENOMIC DNA]</scope>
    <source>
        <strain evidence="6">CGMCC 1.13681</strain>
    </source>
</reference>
<feature type="domain" description="Carrier" evidence="4">
    <location>
        <begin position="1"/>
        <end position="67"/>
    </location>
</feature>
<protein>
    <submittedName>
        <fullName evidence="5">Condensation domain-containing protein</fullName>
    </submittedName>
</protein>
<accession>A0ABW2GL98</accession>
<proteinExistence type="predicted"/>
<dbReference type="SUPFAM" id="SSF52777">
    <property type="entry name" value="CoA-dependent acyltransferases"/>
    <property type="match status" value="1"/>
</dbReference>
<dbReference type="Gene3D" id="3.30.559.10">
    <property type="entry name" value="Chloramphenicol acetyltransferase-like domain"/>
    <property type="match status" value="1"/>
</dbReference>
<evidence type="ECO:0000256" key="1">
    <source>
        <dbReference type="ARBA" id="ARBA00001957"/>
    </source>
</evidence>
<sequence>MAGIWQEVLGLEDPVGVYDNFFALGGDSILSLQVVFRAKQRGLYLSVKQLFQHQSVAELAPVVQRQDVRRIEAQQGLVTGPVELTPIQRWFFAQDFAHPHHVNQSMVMEVDDALTPEQWRQVVGLLLEQHDGLRSRFFQEAGEWRAELAGMPEEVPWEVHDLSVVASGEREDRLLEIAGQAQAGLDLAQAPLIRAVLFTGLDHPQPSG</sequence>
<dbReference type="SUPFAM" id="SSF47336">
    <property type="entry name" value="ACP-like"/>
    <property type="match status" value="1"/>
</dbReference>
<dbReference type="InterPro" id="IPR023213">
    <property type="entry name" value="CAT-like_dom_sf"/>
</dbReference>
<dbReference type="PANTHER" id="PTHR45398:SF1">
    <property type="entry name" value="ENZYME, PUTATIVE (JCVI)-RELATED"/>
    <property type="match status" value="1"/>
</dbReference>
<keyword evidence="6" id="KW-1185">Reference proteome</keyword>
<evidence type="ECO:0000259" key="4">
    <source>
        <dbReference type="PROSITE" id="PS50075"/>
    </source>
</evidence>
<organism evidence="5 6">
    <name type="scientific">Streptomyces polyrhachis</name>
    <dbReference type="NCBI Taxonomy" id="1282885"/>
    <lineage>
        <taxon>Bacteria</taxon>
        <taxon>Bacillati</taxon>
        <taxon>Actinomycetota</taxon>
        <taxon>Actinomycetes</taxon>
        <taxon>Kitasatosporales</taxon>
        <taxon>Streptomycetaceae</taxon>
        <taxon>Streptomyces</taxon>
    </lineage>
</organism>
<dbReference type="Pfam" id="PF00668">
    <property type="entry name" value="Condensation"/>
    <property type="match status" value="1"/>
</dbReference>